<dbReference type="GO" id="GO:0009089">
    <property type="term" value="P:lysine biosynthetic process via diaminopimelate"/>
    <property type="evidence" value="ECO:0007669"/>
    <property type="project" value="InterPro"/>
</dbReference>
<dbReference type="GO" id="GO:0008839">
    <property type="term" value="F:4-hydroxy-tetrahydrodipicolinate reductase"/>
    <property type="evidence" value="ECO:0007669"/>
    <property type="project" value="InterPro"/>
</dbReference>
<keyword evidence="4 10" id="KW-0521">NADP</keyword>
<dbReference type="NCBIfam" id="TIGR01546">
    <property type="entry name" value="GAPDH-II_archae"/>
    <property type="match status" value="1"/>
</dbReference>
<feature type="domain" description="Glyceraldehyde 3-phosphate dehydrogenase NAD(P) binding" evidence="13">
    <location>
        <begin position="4"/>
        <end position="141"/>
    </location>
</feature>
<dbReference type="GO" id="GO:0005737">
    <property type="term" value="C:cytoplasm"/>
    <property type="evidence" value="ECO:0007669"/>
    <property type="project" value="UniProtKB-SubCell"/>
</dbReference>
<accession>A0A3R7XGF4</accession>
<evidence type="ECO:0000256" key="9">
    <source>
        <dbReference type="ARBA" id="ARBA00048853"/>
    </source>
</evidence>
<dbReference type="Proteomes" id="UP000284763">
    <property type="component" value="Unassembled WGS sequence"/>
</dbReference>
<dbReference type="GO" id="GO:0050661">
    <property type="term" value="F:NADP binding"/>
    <property type="evidence" value="ECO:0007669"/>
    <property type="project" value="UniProtKB-UniRule"/>
</dbReference>
<evidence type="ECO:0000256" key="1">
    <source>
        <dbReference type="ARBA" id="ARBA00004869"/>
    </source>
</evidence>
<proteinExistence type="inferred from homology"/>
<dbReference type="PIRSF" id="PIRSF000149">
    <property type="entry name" value="GAP_DH"/>
    <property type="match status" value="1"/>
</dbReference>
<dbReference type="GO" id="GO:0051287">
    <property type="term" value="F:NAD binding"/>
    <property type="evidence" value="ECO:0007669"/>
    <property type="project" value="UniProtKB-UniRule"/>
</dbReference>
<name>A0A3R7XGF4_9EURY</name>
<feature type="active site" description="Nucleophile" evidence="10 11">
    <location>
        <position position="141"/>
    </location>
</feature>
<dbReference type="SMART" id="SM00846">
    <property type="entry name" value="Gp_dh_N"/>
    <property type="match status" value="1"/>
</dbReference>
<evidence type="ECO:0000256" key="2">
    <source>
        <dbReference type="ARBA" id="ARBA00007406"/>
    </source>
</evidence>
<comment type="similarity">
    <text evidence="2 10 12">Belongs to the glyceraldehyde-3-phosphate dehydrogenase family.</text>
</comment>
<feature type="binding site" evidence="10">
    <location>
        <begin position="140"/>
        <end position="142"/>
    </location>
    <ligand>
        <name>D-glyceraldehyde 3-phosphate</name>
        <dbReference type="ChEBI" id="CHEBI:59776"/>
    </ligand>
</feature>
<feature type="binding site" evidence="10">
    <location>
        <position position="169"/>
    </location>
    <ligand>
        <name>NAD(+)</name>
        <dbReference type="ChEBI" id="CHEBI:57540"/>
    </ligand>
</feature>
<keyword evidence="7 10" id="KW-0324">Glycolysis</keyword>
<dbReference type="Gene3D" id="3.30.360.10">
    <property type="entry name" value="Dihydrodipicolinate Reductase, domain 2"/>
    <property type="match status" value="1"/>
</dbReference>
<evidence type="ECO:0000256" key="12">
    <source>
        <dbReference type="RuleBase" id="RU003388"/>
    </source>
</evidence>
<evidence type="ECO:0000256" key="7">
    <source>
        <dbReference type="ARBA" id="ARBA00023152"/>
    </source>
</evidence>
<dbReference type="EMBL" id="QZAB01000438">
    <property type="protein sequence ID" value="RQD82590.1"/>
    <property type="molecule type" value="Genomic_DNA"/>
</dbReference>
<comment type="subunit">
    <text evidence="3 10 12">Homotetramer.</text>
</comment>
<dbReference type="EC" id="1.2.1.59" evidence="10 12"/>
<keyword evidence="10 12" id="KW-0963">Cytoplasm</keyword>
<feature type="binding site" evidence="10">
    <location>
        <begin position="13"/>
        <end position="14"/>
    </location>
    <ligand>
        <name>NAD(+)</name>
        <dbReference type="ChEBI" id="CHEBI:57540"/>
    </ligand>
</feature>
<evidence type="ECO:0000256" key="11">
    <source>
        <dbReference type="PIRSR" id="PIRSR000149-1"/>
    </source>
</evidence>
<keyword evidence="5 10" id="KW-0560">Oxidoreductase</keyword>
<dbReference type="InterPro" id="IPR006436">
    <property type="entry name" value="Glyceraldehyde-3-P_DH_2_arc"/>
</dbReference>
<feature type="binding site" evidence="10">
    <location>
        <position position="111"/>
    </location>
    <ligand>
        <name>NAD(+)</name>
        <dbReference type="ChEBI" id="CHEBI:57540"/>
    </ligand>
</feature>
<dbReference type="InterPro" id="IPR036291">
    <property type="entry name" value="NAD(P)-bd_dom_sf"/>
</dbReference>
<organism evidence="14 15">
    <name type="scientific">Methanosalsum natronophilum</name>
    <dbReference type="NCBI Taxonomy" id="768733"/>
    <lineage>
        <taxon>Archaea</taxon>
        <taxon>Methanobacteriati</taxon>
        <taxon>Methanobacteriota</taxon>
        <taxon>Stenosarchaea group</taxon>
        <taxon>Methanomicrobia</taxon>
        <taxon>Methanosarcinales</taxon>
        <taxon>Methanosarcinaceae</taxon>
        <taxon>Methanosalsum</taxon>
    </lineage>
</organism>
<dbReference type="Gene3D" id="3.40.50.720">
    <property type="entry name" value="NAD(P)-binding Rossmann-like Domain"/>
    <property type="match status" value="1"/>
</dbReference>
<evidence type="ECO:0000256" key="4">
    <source>
        <dbReference type="ARBA" id="ARBA00022857"/>
    </source>
</evidence>
<sequence length="336" mass="36903">MDKIKVAVNGYGTIGKRIADAVSLQKDMEIVGVSKTKPNFEAFMALEKGYSVYSPSEKIKKMKEAGIEVSGSIEDMIGKADIIVDCTPGGVGEKNKPIYEDANVKVIWQGGEDHELAGFSFNAIANYEEAIGKDLARVVSCNTTGLCRVLYPLDKEFGVKKARVSLLRRAADPGDIKTGPINAIVPNPVKLPSHHGPDVKSVMPHIDITTTAVKLPTTLMHVHIVNAELDKECNEDDIKSLLGGQSRIKFVGQGVSSTAEVMEMSRDMLRPRSDMWENCLWEDSVSIYNNELYFFQAIHQESIVVPDNIDAIRAMMEIEGEGTQSIEKTNRSMGIV</sequence>
<feature type="binding site" evidence="10">
    <location>
        <position position="300"/>
    </location>
    <ligand>
        <name>NAD(+)</name>
        <dbReference type="ChEBI" id="CHEBI:57540"/>
    </ligand>
</feature>
<dbReference type="Pfam" id="PF01113">
    <property type="entry name" value="DapB_N"/>
    <property type="match status" value="1"/>
</dbReference>
<reference evidence="14 15" key="1">
    <citation type="submission" date="2018-08" db="EMBL/GenBank/DDBJ databases">
        <title>The metabolism and importance of syntrophic acetate oxidation coupled to methane or sulfide production in haloalkaline environments.</title>
        <authorList>
            <person name="Timmers P.H.A."/>
            <person name="Vavourakis C.D."/>
            <person name="Sorokin D.Y."/>
            <person name="Sinninghe Damste J.S."/>
            <person name="Muyzer G."/>
            <person name="Stams A.J.M."/>
            <person name="Plugge C.M."/>
        </authorList>
    </citation>
    <scope>NUCLEOTIDE SEQUENCE [LARGE SCALE GENOMIC DNA]</scope>
    <source>
        <strain evidence="14">MSAO_Arc3</strain>
    </source>
</reference>
<evidence type="ECO:0000313" key="14">
    <source>
        <dbReference type="EMBL" id="RQD82590.1"/>
    </source>
</evidence>
<dbReference type="GO" id="GO:0047100">
    <property type="term" value="F:glyceraldehyde-3-phosphate dehydrogenase (NADP+) (phosphorylating) activity"/>
    <property type="evidence" value="ECO:0007669"/>
    <property type="project" value="RHEA"/>
</dbReference>
<gene>
    <name evidence="10" type="primary">gap</name>
    <name evidence="14" type="ORF">D5R95_07030</name>
</gene>
<dbReference type="PROSITE" id="PS00071">
    <property type="entry name" value="GAPDH"/>
    <property type="match status" value="1"/>
</dbReference>
<evidence type="ECO:0000259" key="13">
    <source>
        <dbReference type="SMART" id="SM00846"/>
    </source>
</evidence>
<dbReference type="InterPro" id="IPR020829">
    <property type="entry name" value="GlycerAld_3-P_DH_cat"/>
</dbReference>
<dbReference type="HAMAP" id="MF_00559">
    <property type="entry name" value="G3P_dehdrog_arch"/>
    <property type="match status" value="1"/>
</dbReference>
<dbReference type="SUPFAM" id="SSF51735">
    <property type="entry name" value="NAD(P)-binding Rossmann-fold domains"/>
    <property type="match status" value="1"/>
</dbReference>
<dbReference type="GO" id="GO:0004365">
    <property type="term" value="F:glyceraldehyde-3-phosphate dehydrogenase (NAD+) (phosphorylating) activity"/>
    <property type="evidence" value="ECO:0007669"/>
    <property type="project" value="UniProtKB-UniRule"/>
</dbReference>
<dbReference type="Pfam" id="PF02800">
    <property type="entry name" value="Gp_dh_C"/>
    <property type="match status" value="1"/>
</dbReference>
<keyword evidence="6 10" id="KW-0520">NAD</keyword>
<dbReference type="InterPro" id="IPR000846">
    <property type="entry name" value="DapB_N"/>
</dbReference>
<evidence type="ECO:0000313" key="15">
    <source>
        <dbReference type="Proteomes" id="UP000284763"/>
    </source>
</evidence>
<comment type="catalytic activity">
    <reaction evidence="8 10 12">
        <text>D-glyceraldehyde 3-phosphate + phosphate + NADP(+) = (2R)-3-phospho-glyceroyl phosphate + NADPH + H(+)</text>
        <dbReference type="Rhea" id="RHEA:10296"/>
        <dbReference type="ChEBI" id="CHEBI:15378"/>
        <dbReference type="ChEBI" id="CHEBI:43474"/>
        <dbReference type="ChEBI" id="CHEBI:57604"/>
        <dbReference type="ChEBI" id="CHEBI:57783"/>
        <dbReference type="ChEBI" id="CHEBI:58349"/>
        <dbReference type="ChEBI" id="CHEBI:59776"/>
        <dbReference type="EC" id="1.2.1.59"/>
    </reaction>
</comment>
<dbReference type="InterPro" id="IPR020831">
    <property type="entry name" value="GlycerAld/Erythrose_P_DH"/>
</dbReference>
<dbReference type="CDD" id="cd18127">
    <property type="entry name" value="GAPDH_II_C"/>
    <property type="match status" value="1"/>
</dbReference>
<comment type="caution">
    <text evidence="14">The sequence shown here is derived from an EMBL/GenBank/DDBJ whole genome shotgun (WGS) entry which is preliminary data.</text>
</comment>
<dbReference type="UniPathway" id="UPA00109">
    <property type="reaction ID" value="UER00184"/>
</dbReference>
<protein>
    <recommendedName>
        <fullName evidence="10 12">Glyceraldehyde-3-phosphate dehydrogenase</fullName>
        <shortName evidence="10">GAPDH</shortName>
        <ecNumber evidence="10 12">1.2.1.59</ecNumber>
    </recommendedName>
    <alternativeName>
        <fullName evidence="10">NAD(P)-dependent glyceraldehyde-3-phosphate dehydrogenase</fullName>
    </alternativeName>
</protein>
<feature type="binding site" evidence="10">
    <location>
        <begin position="195"/>
        <end position="196"/>
    </location>
    <ligand>
        <name>D-glyceraldehyde 3-phosphate</name>
        <dbReference type="ChEBI" id="CHEBI:59776"/>
    </ligand>
</feature>
<comment type="pathway">
    <text evidence="1 10 12">Carbohydrate degradation; glycolysis; pyruvate from D-glyceraldehyde 3-phosphate: step 1/5.</text>
</comment>
<evidence type="ECO:0000256" key="5">
    <source>
        <dbReference type="ARBA" id="ARBA00023002"/>
    </source>
</evidence>
<comment type="catalytic activity">
    <reaction evidence="9 10 12">
        <text>D-glyceraldehyde 3-phosphate + phosphate + NAD(+) = (2R)-3-phospho-glyceroyl phosphate + NADH + H(+)</text>
        <dbReference type="Rhea" id="RHEA:10300"/>
        <dbReference type="ChEBI" id="CHEBI:15378"/>
        <dbReference type="ChEBI" id="CHEBI:43474"/>
        <dbReference type="ChEBI" id="CHEBI:57540"/>
        <dbReference type="ChEBI" id="CHEBI:57604"/>
        <dbReference type="ChEBI" id="CHEBI:57945"/>
        <dbReference type="ChEBI" id="CHEBI:59776"/>
        <dbReference type="EC" id="1.2.1.59"/>
    </reaction>
</comment>
<evidence type="ECO:0000256" key="3">
    <source>
        <dbReference type="ARBA" id="ARBA00011881"/>
    </source>
</evidence>
<dbReference type="AlphaFoldDB" id="A0A3R7XGF4"/>
<dbReference type="InterPro" id="IPR020830">
    <property type="entry name" value="GlycerAld_3-P_DH_AS"/>
</dbReference>
<dbReference type="InterPro" id="IPR020828">
    <property type="entry name" value="GlycerAld_3-P_DH_NAD(P)-bd"/>
</dbReference>
<dbReference type="CDD" id="cd02278">
    <property type="entry name" value="GAPDH_II_N"/>
    <property type="match status" value="1"/>
</dbReference>
<dbReference type="SUPFAM" id="SSF55347">
    <property type="entry name" value="Glyceraldehyde-3-phosphate dehydrogenase-like, C-terminal domain"/>
    <property type="match status" value="1"/>
</dbReference>
<comment type="subcellular location">
    <subcellularLocation>
        <location evidence="10 12">Cytoplasm</location>
    </subcellularLocation>
</comment>
<evidence type="ECO:0000256" key="10">
    <source>
        <dbReference type="HAMAP-Rule" id="MF_00559"/>
    </source>
</evidence>
<evidence type="ECO:0000256" key="8">
    <source>
        <dbReference type="ARBA" id="ARBA00048067"/>
    </source>
</evidence>
<dbReference type="GO" id="GO:0006096">
    <property type="term" value="P:glycolytic process"/>
    <property type="evidence" value="ECO:0007669"/>
    <property type="project" value="UniProtKB-UniRule"/>
</dbReference>
<dbReference type="NCBIfam" id="NF003251">
    <property type="entry name" value="PRK04207.1"/>
    <property type="match status" value="1"/>
</dbReference>
<evidence type="ECO:0000256" key="6">
    <source>
        <dbReference type="ARBA" id="ARBA00023027"/>
    </source>
</evidence>